<organism evidence="13 14">
    <name type="scientific">Hevea brasiliensis</name>
    <name type="common">Para rubber tree</name>
    <name type="synonym">Siphonia brasiliensis</name>
    <dbReference type="NCBI Taxonomy" id="3981"/>
    <lineage>
        <taxon>Eukaryota</taxon>
        <taxon>Viridiplantae</taxon>
        <taxon>Streptophyta</taxon>
        <taxon>Embryophyta</taxon>
        <taxon>Tracheophyta</taxon>
        <taxon>Spermatophyta</taxon>
        <taxon>Magnoliopsida</taxon>
        <taxon>eudicotyledons</taxon>
        <taxon>Gunneridae</taxon>
        <taxon>Pentapetalae</taxon>
        <taxon>rosids</taxon>
        <taxon>fabids</taxon>
        <taxon>Malpighiales</taxon>
        <taxon>Euphorbiaceae</taxon>
        <taxon>Crotonoideae</taxon>
        <taxon>Micrandreae</taxon>
        <taxon>Hevea</taxon>
    </lineage>
</organism>
<evidence type="ECO:0000256" key="8">
    <source>
        <dbReference type="ARBA" id="ARBA00022989"/>
    </source>
</evidence>
<feature type="transmembrane region" description="Helical" evidence="10">
    <location>
        <begin position="105"/>
        <end position="125"/>
    </location>
</feature>
<comment type="subcellular location">
    <subcellularLocation>
        <location evidence="2">Endomembrane system</location>
        <topology evidence="2">Multi-pass membrane protein</topology>
    </subcellularLocation>
</comment>
<dbReference type="EMBL" id="JAAGAX010000002">
    <property type="protein sequence ID" value="KAF2323286.1"/>
    <property type="molecule type" value="Genomic_DNA"/>
</dbReference>
<feature type="domain" description="SWEET-like" evidence="11">
    <location>
        <begin position="92"/>
        <end position="211"/>
    </location>
</feature>
<keyword evidence="7" id="KW-0833">Ubl conjugation pathway</keyword>
<evidence type="ECO:0000256" key="5">
    <source>
        <dbReference type="ARBA" id="ARBA00022679"/>
    </source>
</evidence>
<comment type="pathway">
    <text evidence="3">Protein modification; protein ubiquitination.</text>
</comment>
<evidence type="ECO:0000256" key="10">
    <source>
        <dbReference type="SAM" id="Phobius"/>
    </source>
</evidence>
<dbReference type="GO" id="GO:0061630">
    <property type="term" value="F:ubiquitin protein ligase activity"/>
    <property type="evidence" value="ECO:0007669"/>
    <property type="project" value="UniProtKB-EC"/>
</dbReference>
<comment type="caution">
    <text evidence="13">The sequence shown here is derived from an EMBL/GenBank/DDBJ whole genome shotgun (WGS) entry which is preliminary data.</text>
</comment>
<keyword evidence="6 10" id="KW-0812">Transmembrane</keyword>
<protein>
    <recommendedName>
        <fullName evidence="4">RING-type E3 ubiquitin transferase</fullName>
        <ecNumber evidence="4">2.3.2.27</ecNumber>
    </recommendedName>
</protein>
<dbReference type="Proteomes" id="UP000467840">
    <property type="component" value="Chromosome 11"/>
</dbReference>
<dbReference type="PANTHER" id="PTHR33389:SF4">
    <property type="entry name" value="PII, URIDYLYLTRANSFERASE (DUF2921)"/>
    <property type="match status" value="1"/>
</dbReference>
<evidence type="ECO:0000313" key="14">
    <source>
        <dbReference type="Proteomes" id="UP000467840"/>
    </source>
</evidence>
<evidence type="ECO:0000259" key="11">
    <source>
        <dbReference type="Pfam" id="PF11145"/>
    </source>
</evidence>
<feature type="transmembrane region" description="Helical" evidence="10">
    <location>
        <begin position="179"/>
        <end position="199"/>
    </location>
</feature>
<evidence type="ECO:0000256" key="2">
    <source>
        <dbReference type="ARBA" id="ARBA00004127"/>
    </source>
</evidence>
<accession>A0A6A6NE10</accession>
<dbReference type="InterPro" id="IPR057425">
    <property type="entry name" value="DUF2921_N"/>
</dbReference>
<dbReference type="Pfam" id="PF25333">
    <property type="entry name" value="DUF2921_N"/>
    <property type="match status" value="1"/>
</dbReference>
<comment type="catalytic activity">
    <reaction evidence="1">
        <text>S-ubiquitinyl-[E2 ubiquitin-conjugating enzyme]-L-cysteine + [acceptor protein]-L-lysine = [E2 ubiquitin-conjugating enzyme]-L-cysteine + N(6)-ubiquitinyl-[acceptor protein]-L-lysine.</text>
        <dbReference type="EC" id="2.3.2.27"/>
    </reaction>
</comment>
<gene>
    <name evidence="13" type="ORF">GH714_034455</name>
</gene>
<keyword evidence="5" id="KW-0808">Transferase</keyword>
<keyword evidence="8 10" id="KW-1133">Transmembrane helix</keyword>
<feature type="transmembrane region" description="Helical" evidence="10">
    <location>
        <begin position="137"/>
        <end position="159"/>
    </location>
</feature>
<keyword evidence="9 10" id="KW-0472">Membrane</keyword>
<dbReference type="Pfam" id="PF11145">
    <property type="entry name" value="DUF2921"/>
    <property type="match status" value="1"/>
</dbReference>
<dbReference type="PANTHER" id="PTHR33389">
    <property type="entry name" value="FAMILY PROTEIN, PUTATIVE (DUF2921)-RELATED"/>
    <property type="match status" value="1"/>
</dbReference>
<evidence type="ECO:0000256" key="7">
    <source>
        <dbReference type="ARBA" id="ARBA00022786"/>
    </source>
</evidence>
<name>A0A6A6NE10_HEVBR</name>
<evidence type="ECO:0000256" key="6">
    <source>
        <dbReference type="ARBA" id="ARBA00022692"/>
    </source>
</evidence>
<dbReference type="EC" id="2.3.2.27" evidence="4"/>
<evidence type="ECO:0000256" key="1">
    <source>
        <dbReference type="ARBA" id="ARBA00000900"/>
    </source>
</evidence>
<sequence length="215" mass="24212">MVDGGIDIYKGTGFCEILGQITGEGAGPFTIVPNWRFDCLIEVVLSHPPTTSRWLVNPAARISLSSQCNGDDPLHFSTFRLQTLPIMYGGRQREDILSRRGIEGILQILTLSFAIGCILSQLFYIKQDADSVPFISLAVFGVEALGYGLPLITGAEAFFKRMSFESYETSSYDLEKNRWVHLIDYTVKILAMVSFLLTIRLCQKVWKSRIRVYLQ</sequence>
<keyword evidence="14" id="KW-1185">Reference proteome</keyword>
<evidence type="ECO:0000259" key="12">
    <source>
        <dbReference type="Pfam" id="PF25333"/>
    </source>
</evidence>
<evidence type="ECO:0000313" key="13">
    <source>
        <dbReference type="EMBL" id="KAF2323286.1"/>
    </source>
</evidence>
<dbReference type="InterPro" id="IPR021319">
    <property type="entry name" value="DUF2921"/>
</dbReference>
<proteinExistence type="predicted"/>
<evidence type="ECO:0000256" key="4">
    <source>
        <dbReference type="ARBA" id="ARBA00012483"/>
    </source>
</evidence>
<feature type="domain" description="DUF2921" evidence="12">
    <location>
        <begin position="38"/>
        <end position="78"/>
    </location>
</feature>
<evidence type="ECO:0000256" key="3">
    <source>
        <dbReference type="ARBA" id="ARBA00004906"/>
    </source>
</evidence>
<evidence type="ECO:0000256" key="9">
    <source>
        <dbReference type="ARBA" id="ARBA00023136"/>
    </source>
</evidence>
<dbReference type="AlphaFoldDB" id="A0A6A6NE10"/>
<dbReference type="GO" id="GO:0012505">
    <property type="term" value="C:endomembrane system"/>
    <property type="evidence" value="ECO:0007669"/>
    <property type="project" value="UniProtKB-SubCell"/>
</dbReference>
<reference evidence="13 14" key="1">
    <citation type="journal article" date="2020" name="Mol. Plant">
        <title>The Chromosome-Based Rubber Tree Genome Provides New Insights into Spurge Genome Evolution and Rubber Biosynthesis.</title>
        <authorList>
            <person name="Liu J."/>
            <person name="Shi C."/>
            <person name="Shi C.C."/>
            <person name="Li W."/>
            <person name="Zhang Q.J."/>
            <person name="Zhang Y."/>
            <person name="Li K."/>
            <person name="Lu H.F."/>
            <person name="Shi C."/>
            <person name="Zhu S.T."/>
            <person name="Xiao Z.Y."/>
            <person name="Nan H."/>
            <person name="Yue Y."/>
            <person name="Zhu X.G."/>
            <person name="Wu Y."/>
            <person name="Hong X.N."/>
            <person name="Fan G.Y."/>
            <person name="Tong Y."/>
            <person name="Zhang D."/>
            <person name="Mao C.L."/>
            <person name="Liu Y.L."/>
            <person name="Hao S.J."/>
            <person name="Liu W.Q."/>
            <person name="Lv M.Q."/>
            <person name="Zhang H.B."/>
            <person name="Liu Y."/>
            <person name="Hu-Tang G.R."/>
            <person name="Wang J.P."/>
            <person name="Wang J.H."/>
            <person name="Sun Y.H."/>
            <person name="Ni S.B."/>
            <person name="Chen W.B."/>
            <person name="Zhang X.C."/>
            <person name="Jiao Y.N."/>
            <person name="Eichler E.E."/>
            <person name="Li G.H."/>
            <person name="Liu X."/>
            <person name="Gao L.Z."/>
        </authorList>
    </citation>
    <scope>NUCLEOTIDE SEQUENCE [LARGE SCALE GENOMIC DNA]</scope>
    <source>
        <strain evidence="14">cv. GT1</strain>
        <tissue evidence="13">Leaf</tissue>
    </source>
</reference>